<keyword evidence="6 7" id="KW-0742">SOS response</keyword>
<evidence type="ECO:0000256" key="6">
    <source>
        <dbReference type="ARBA" id="ARBA00023236"/>
    </source>
</evidence>
<accession>A0A495S9N4</accession>
<comment type="caution">
    <text evidence="10">The sequence shown here is derived from an EMBL/GenBank/DDBJ whole genome shotgun (WGS) entry which is preliminary data.</text>
</comment>
<evidence type="ECO:0000313" key="10">
    <source>
        <dbReference type="EMBL" id="RKS95866.1"/>
    </source>
</evidence>
<dbReference type="SUPFAM" id="SSF82771">
    <property type="entry name" value="GIY-YIG endonuclease"/>
    <property type="match status" value="1"/>
</dbReference>
<dbReference type="Gene3D" id="1.10.150.20">
    <property type="entry name" value="5' to 3' exonuclease, C-terminal subdomain"/>
    <property type="match status" value="1"/>
</dbReference>
<dbReference type="InterPro" id="IPR010994">
    <property type="entry name" value="RuvA_2-like"/>
</dbReference>
<comment type="subunit">
    <text evidence="7">Interacts with UvrB in an incision complex.</text>
</comment>
<dbReference type="HAMAP" id="MF_00203">
    <property type="entry name" value="UvrC"/>
    <property type="match status" value="1"/>
</dbReference>
<dbReference type="Proteomes" id="UP000272428">
    <property type="component" value="Unassembled WGS sequence"/>
</dbReference>
<dbReference type="Pfam" id="PF14520">
    <property type="entry name" value="HHH_5"/>
    <property type="match status" value="1"/>
</dbReference>
<keyword evidence="11" id="KW-1185">Reference proteome</keyword>
<dbReference type="InterPro" id="IPR035901">
    <property type="entry name" value="GIY-YIG_endonuc_sf"/>
</dbReference>
<dbReference type="EMBL" id="RBXB01000004">
    <property type="protein sequence ID" value="RKS95866.1"/>
    <property type="molecule type" value="Genomic_DNA"/>
</dbReference>
<keyword evidence="5 7" id="KW-0234">DNA repair</keyword>
<dbReference type="SUPFAM" id="SSF47781">
    <property type="entry name" value="RuvA domain 2-like"/>
    <property type="match status" value="1"/>
</dbReference>
<evidence type="ECO:0000256" key="5">
    <source>
        <dbReference type="ARBA" id="ARBA00023204"/>
    </source>
</evidence>
<dbReference type="NCBIfam" id="TIGR00194">
    <property type="entry name" value="uvrC"/>
    <property type="match status" value="1"/>
</dbReference>
<proteinExistence type="inferred from homology"/>
<dbReference type="InterPro" id="IPR050066">
    <property type="entry name" value="UvrABC_protein_C"/>
</dbReference>
<dbReference type="GO" id="GO:0005737">
    <property type="term" value="C:cytoplasm"/>
    <property type="evidence" value="ECO:0007669"/>
    <property type="project" value="UniProtKB-SubCell"/>
</dbReference>
<dbReference type="GO" id="GO:0009380">
    <property type="term" value="C:excinuclease repair complex"/>
    <property type="evidence" value="ECO:0007669"/>
    <property type="project" value="InterPro"/>
</dbReference>
<feature type="domain" description="GIY-YIG" evidence="8">
    <location>
        <begin position="14"/>
        <end position="92"/>
    </location>
</feature>
<keyword evidence="1 7" id="KW-0963">Cytoplasm</keyword>
<dbReference type="Pfam" id="PF08459">
    <property type="entry name" value="UvrC_RNaseH_dom"/>
    <property type="match status" value="1"/>
</dbReference>
<organism evidence="10 11">
    <name type="scientific">Chryseobacterium defluvii</name>
    <dbReference type="NCBI Taxonomy" id="160396"/>
    <lineage>
        <taxon>Bacteria</taxon>
        <taxon>Pseudomonadati</taxon>
        <taxon>Bacteroidota</taxon>
        <taxon>Flavobacteriia</taxon>
        <taxon>Flavobacteriales</taxon>
        <taxon>Weeksellaceae</taxon>
        <taxon>Chryseobacterium group</taxon>
        <taxon>Chryseobacterium</taxon>
    </lineage>
</organism>
<dbReference type="PROSITE" id="PS50165">
    <property type="entry name" value="UVRC"/>
    <property type="match status" value="1"/>
</dbReference>
<sequence length="598" mass="69217">MNPSLELQLKTLPSEPGVYRYYDKNDQLLYVGKAKNLKKRVLSYFNKNLSGYRIKIMVGKIQRLETTIVNSEYDALLLENNLIKEHQPFYNVMLKDDKTYPWICIKNEEFPRIFLTRNVIKDGSEYYGPYAKVRPAKILLDTIKHIYKLRTCNLNLAPTKIDEGKYKVCLEYHIKNCAGPCEGLESKQDYDEKIDAIRGIIKGDFRKAKDYLVNQMMKYASNLQFEDAQIVKERLDILEDYQAKNTVVNPNIDDVDVFGMTSDETAAYVNFFKIRNGNIIQSFTTEIKKVIEETDEDIMEEALIEIRQKFASDSKEVLLPFHLSVEIPNVKLIVPKVGDKKRIVELSEKNAKEYRLEKLKQVQIVDPERHTNRIMAEMQKLLRMPVEPRHIEGFDNSNIQGTNPVSACVVFKDGKPSKSDYRIFHPKTVEGPNDFATMEEVIYRRYKRMLDEGENLPHLILIDGGKGQLSSAVKSLKLLGLYGKITIIGIAKRLEEIYFPEDSIPLYIDKKSETLKILQRVRDEAHRFGVKHHRTRRKNSTIKSELEEIPGVGGKTIELLLSKLKSVKRIKESSLETLEEILGKSKAKIIYEFFNNDK</sequence>
<evidence type="ECO:0000256" key="2">
    <source>
        <dbReference type="ARBA" id="ARBA00022763"/>
    </source>
</evidence>
<dbReference type="InterPro" id="IPR001162">
    <property type="entry name" value="UvrC_RNase_H_dom"/>
</dbReference>
<dbReference type="InterPro" id="IPR004791">
    <property type="entry name" value="UvrC"/>
</dbReference>
<dbReference type="InterPro" id="IPR036876">
    <property type="entry name" value="UVR_dom_sf"/>
</dbReference>
<dbReference type="InterPro" id="IPR000305">
    <property type="entry name" value="GIY-YIG_endonuc"/>
</dbReference>
<dbReference type="SUPFAM" id="SSF46600">
    <property type="entry name" value="C-terminal UvrC-binding domain of UvrB"/>
    <property type="match status" value="1"/>
</dbReference>
<dbReference type="Gene3D" id="3.40.1440.10">
    <property type="entry name" value="GIY-YIG endonuclease"/>
    <property type="match status" value="1"/>
</dbReference>
<comment type="similarity">
    <text evidence="7">Belongs to the UvrC family.</text>
</comment>
<comment type="subcellular location">
    <subcellularLocation>
        <location evidence="7">Cytoplasm</location>
    </subcellularLocation>
</comment>
<dbReference type="InterPro" id="IPR038476">
    <property type="entry name" value="UvrC_RNase_H_dom_sf"/>
</dbReference>
<dbReference type="GO" id="GO:0006289">
    <property type="term" value="P:nucleotide-excision repair"/>
    <property type="evidence" value="ECO:0007669"/>
    <property type="project" value="UniProtKB-UniRule"/>
</dbReference>
<name>A0A495S9N4_9FLAO</name>
<dbReference type="PROSITE" id="PS50164">
    <property type="entry name" value="GIY_YIG"/>
    <property type="match status" value="1"/>
</dbReference>
<keyword evidence="3 7" id="KW-0228">DNA excision</keyword>
<evidence type="ECO:0000313" key="11">
    <source>
        <dbReference type="Proteomes" id="UP000272428"/>
    </source>
</evidence>
<evidence type="ECO:0000256" key="4">
    <source>
        <dbReference type="ARBA" id="ARBA00022881"/>
    </source>
</evidence>
<protein>
    <recommendedName>
        <fullName evidence="7">UvrABC system protein C</fullName>
        <shortName evidence="7">Protein UvrC</shortName>
    </recommendedName>
    <alternativeName>
        <fullName evidence="7">Excinuclease ABC subunit C</fullName>
    </alternativeName>
</protein>
<dbReference type="PANTHER" id="PTHR30562">
    <property type="entry name" value="UVRC/OXIDOREDUCTASE"/>
    <property type="match status" value="1"/>
</dbReference>
<comment type="function">
    <text evidence="7">The UvrABC repair system catalyzes the recognition and processing of DNA lesions. UvrC both incises the 5' and 3' sides of the lesion. The N-terminal half is responsible for the 3' incision and the C-terminal half is responsible for the 5' incision.</text>
</comment>
<evidence type="ECO:0000256" key="7">
    <source>
        <dbReference type="HAMAP-Rule" id="MF_00203"/>
    </source>
</evidence>
<dbReference type="PANTHER" id="PTHR30562:SF1">
    <property type="entry name" value="UVRABC SYSTEM PROTEIN C"/>
    <property type="match status" value="1"/>
</dbReference>
<dbReference type="Gene3D" id="3.30.420.340">
    <property type="entry name" value="UvrC, RNAse H endonuclease domain"/>
    <property type="match status" value="1"/>
</dbReference>
<dbReference type="SMART" id="SM00465">
    <property type="entry name" value="GIYc"/>
    <property type="match status" value="1"/>
</dbReference>
<dbReference type="FunFam" id="3.40.1440.10:FF:000001">
    <property type="entry name" value="UvrABC system protein C"/>
    <property type="match status" value="1"/>
</dbReference>
<dbReference type="AlphaFoldDB" id="A0A495S9N4"/>
<keyword evidence="2 7" id="KW-0227">DNA damage</keyword>
<dbReference type="GO" id="GO:0009381">
    <property type="term" value="F:excinuclease ABC activity"/>
    <property type="evidence" value="ECO:0007669"/>
    <property type="project" value="UniProtKB-UniRule"/>
</dbReference>
<dbReference type="RefSeq" id="WP_121462936.1">
    <property type="nucleotide sequence ID" value="NZ_RBXB01000004.1"/>
</dbReference>
<evidence type="ECO:0000256" key="1">
    <source>
        <dbReference type="ARBA" id="ARBA00022490"/>
    </source>
</evidence>
<dbReference type="Pfam" id="PF22920">
    <property type="entry name" value="UvrC_RNaseH"/>
    <property type="match status" value="1"/>
</dbReference>
<dbReference type="OrthoDB" id="9804933at2"/>
<dbReference type="CDD" id="cd10434">
    <property type="entry name" value="GIY-YIG_UvrC_Cho"/>
    <property type="match status" value="1"/>
</dbReference>
<keyword evidence="4 7" id="KW-0267">Excision nuclease</keyword>
<gene>
    <name evidence="7" type="primary">uvrC</name>
    <name evidence="10" type="ORF">BCF58_3353</name>
</gene>
<dbReference type="GO" id="GO:0003677">
    <property type="term" value="F:DNA binding"/>
    <property type="evidence" value="ECO:0007669"/>
    <property type="project" value="UniProtKB-UniRule"/>
</dbReference>
<reference evidence="10 11" key="1">
    <citation type="submission" date="2018-10" db="EMBL/GenBank/DDBJ databases">
        <title>Genomic Encyclopedia of Archaeal and Bacterial Type Strains, Phase II (KMG-II): from individual species to whole genera.</title>
        <authorList>
            <person name="Goeker M."/>
        </authorList>
    </citation>
    <scope>NUCLEOTIDE SEQUENCE [LARGE SCALE GENOMIC DNA]</scope>
    <source>
        <strain evidence="10 11">DSM 14219</strain>
    </source>
</reference>
<feature type="domain" description="UvrC family homology region profile" evidence="9">
    <location>
        <begin position="262"/>
        <end position="472"/>
    </location>
</feature>
<evidence type="ECO:0000259" key="8">
    <source>
        <dbReference type="PROSITE" id="PS50164"/>
    </source>
</evidence>
<dbReference type="InterPro" id="IPR047296">
    <property type="entry name" value="GIY-YIG_UvrC_Cho"/>
</dbReference>
<dbReference type="Pfam" id="PF01541">
    <property type="entry name" value="GIY-YIG"/>
    <property type="match status" value="1"/>
</dbReference>
<dbReference type="GO" id="GO:0009432">
    <property type="term" value="P:SOS response"/>
    <property type="evidence" value="ECO:0007669"/>
    <property type="project" value="UniProtKB-UniRule"/>
</dbReference>
<evidence type="ECO:0000256" key="3">
    <source>
        <dbReference type="ARBA" id="ARBA00022769"/>
    </source>
</evidence>
<evidence type="ECO:0000259" key="9">
    <source>
        <dbReference type="PROSITE" id="PS50165"/>
    </source>
</evidence>